<organism evidence="2 3">
    <name type="scientific">Pseudoduganella aquatica</name>
    <dbReference type="NCBI Taxonomy" id="2660641"/>
    <lineage>
        <taxon>Bacteria</taxon>
        <taxon>Pseudomonadati</taxon>
        <taxon>Pseudomonadota</taxon>
        <taxon>Betaproteobacteria</taxon>
        <taxon>Burkholderiales</taxon>
        <taxon>Oxalobacteraceae</taxon>
        <taxon>Telluria group</taxon>
        <taxon>Pseudoduganella</taxon>
    </lineage>
</organism>
<dbReference type="InterPro" id="IPR051396">
    <property type="entry name" value="Bact_Antivir_Def_Nuclease"/>
</dbReference>
<dbReference type="EMBL" id="WWCU01000027">
    <property type="protein sequence ID" value="MYN09771.1"/>
    <property type="molecule type" value="Genomic_DNA"/>
</dbReference>
<proteinExistence type="predicted"/>
<dbReference type="RefSeq" id="WP_161074070.1">
    <property type="nucleotide sequence ID" value="NZ_CP086370.1"/>
</dbReference>
<feature type="domain" description="ATPase AAA-type core" evidence="1">
    <location>
        <begin position="181"/>
        <end position="283"/>
    </location>
</feature>
<name>A0A7X4HEG4_9BURK</name>
<evidence type="ECO:0000313" key="3">
    <source>
        <dbReference type="Proteomes" id="UP000450676"/>
    </source>
</evidence>
<evidence type="ECO:0000259" key="1">
    <source>
        <dbReference type="Pfam" id="PF13304"/>
    </source>
</evidence>
<dbReference type="PANTHER" id="PTHR43581:SF2">
    <property type="entry name" value="EXCINUCLEASE ATPASE SUBUNIT"/>
    <property type="match status" value="1"/>
</dbReference>
<dbReference type="Proteomes" id="UP000450676">
    <property type="component" value="Unassembled WGS sequence"/>
</dbReference>
<comment type="caution">
    <text evidence="2">The sequence shown here is derived from an EMBL/GenBank/DDBJ whole genome shotgun (WGS) entry which is preliminary data.</text>
</comment>
<dbReference type="Gene3D" id="3.40.50.300">
    <property type="entry name" value="P-loop containing nucleotide triphosphate hydrolases"/>
    <property type="match status" value="2"/>
</dbReference>
<protein>
    <submittedName>
        <fullName evidence="2">AAA family ATPase</fullName>
    </submittedName>
</protein>
<evidence type="ECO:0000313" key="2">
    <source>
        <dbReference type="EMBL" id="MYN09771.1"/>
    </source>
</evidence>
<dbReference type="InterPro" id="IPR003959">
    <property type="entry name" value="ATPase_AAA_core"/>
</dbReference>
<dbReference type="PANTHER" id="PTHR43581">
    <property type="entry name" value="ATP/GTP PHOSPHATASE"/>
    <property type="match status" value="1"/>
</dbReference>
<dbReference type="SUPFAM" id="SSF52540">
    <property type="entry name" value="P-loop containing nucleoside triphosphate hydrolases"/>
    <property type="match status" value="1"/>
</dbReference>
<dbReference type="Pfam" id="PF13304">
    <property type="entry name" value="AAA_21"/>
    <property type="match status" value="1"/>
</dbReference>
<dbReference type="InterPro" id="IPR027417">
    <property type="entry name" value="P-loop_NTPase"/>
</dbReference>
<reference evidence="2 3" key="1">
    <citation type="submission" date="2019-12" db="EMBL/GenBank/DDBJ databases">
        <title>Novel species isolated from a subtropical stream in China.</title>
        <authorList>
            <person name="Lu H."/>
        </authorList>
    </citation>
    <scope>NUCLEOTIDE SEQUENCE [LARGE SCALE GENOMIC DNA]</scope>
    <source>
        <strain evidence="2 3">FT127W</strain>
    </source>
</reference>
<accession>A0A7X4HEG4</accession>
<dbReference type="GO" id="GO:0005524">
    <property type="term" value="F:ATP binding"/>
    <property type="evidence" value="ECO:0007669"/>
    <property type="project" value="InterPro"/>
</dbReference>
<dbReference type="AlphaFoldDB" id="A0A7X4HEG4"/>
<sequence length="345" mass="38351">MLKKAKFHNLTTVPNEVWTFSKGLNVIVGENAMGKSHVLKAIYAMLKVQSGKDFAKTNFERAYADKLLGVMRPESIGRLVKRKQGRDRCEITLTMDAPGKNSSIAFATNAKSQVEVIKAPKENLALPPVYLPTRELATLCPWFVPLYDNYHVEFEEAWRDTVSLLGAPSIKGPRTRDAARLLKPLEKAMGGKVVVDAASGRFYLHVAGAGRMEMPLVAEGLRKLAMLARLISTGVLLEQGYLFWDEPETNLNPKLIKVIAESIVHLAAEGIQVFIATHSLFLLRELEMLTASGTYAALPTRYFSLKDAVDEVALEQGDKIDDLQTLVLLDEELHQSDRFLAAEDR</sequence>
<gene>
    <name evidence="2" type="ORF">GTP77_20830</name>
</gene>
<keyword evidence="3" id="KW-1185">Reference proteome</keyword>
<dbReference type="GO" id="GO:0016887">
    <property type="term" value="F:ATP hydrolysis activity"/>
    <property type="evidence" value="ECO:0007669"/>
    <property type="project" value="InterPro"/>
</dbReference>
<dbReference type="CDD" id="cd00267">
    <property type="entry name" value="ABC_ATPase"/>
    <property type="match status" value="1"/>
</dbReference>